<dbReference type="InterPro" id="IPR029062">
    <property type="entry name" value="Class_I_gatase-like"/>
</dbReference>
<evidence type="ECO:0000256" key="2">
    <source>
        <dbReference type="ARBA" id="ARBA00022670"/>
    </source>
</evidence>
<protein>
    <submittedName>
        <fullName evidence="5">Type 1 glutamine amidotransferase-like domain-containing protein</fullName>
    </submittedName>
</protein>
<dbReference type="Proteomes" id="UP001597347">
    <property type="component" value="Unassembled WGS sequence"/>
</dbReference>
<dbReference type="PANTHER" id="PTHR20842">
    <property type="entry name" value="PROTEASE S51 ALPHA-ASPARTYL DIPEPTIDASE"/>
    <property type="match status" value="1"/>
</dbReference>
<dbReference type="PANTHER" id="PTHR20842:SF0">
    <property type="entry name" value="ALPHA-ASPARTYL DIPEPTIDASE"/>
    <property type="match status" value="1"/>
</dbReference>
<keyword evidence="6" id="KW-1185">Reference proteome</keyword>
<name>A0ABW4LHW8_9MICO</name>
<dbReference type="InterPro" id="IPR005320">
    <property type="entry name" value="Peptidase_S51"/>
</dbReference>
<dbReference type="RefSeq" id="WP_377936486.1">
    <property type="nucleotide sequence ID" value="NZ_JBHUEA010000033.1"/>
</dbReference>
<gene>
    <name evidence="5" type="ORF">ACFSBI_15425</name>
</gene>
<evidence type="ECO:0000313" key="5">
    <source>
        <dbReference type="EMBL" id="MFD1722941.1"/>
    </source>
</evidence>
<comment type="similarity">
    <text evidence="1">Belongs to the peptidase S51 family.</text>
</comment>
<keyword evidence="3" id="KW-0378">Hydrolase</keyword>
<dbReference type="Pfam" id="PF03575">
    <property type="entry name" value="Peptidase_S51"/>
    <property type="match status" value="1"/>
</dbReference>
<evidence type="ECO:0000256" key="3">
    <source>
        <dbReference type="ARBA" id="ARBA00022801"/>
    </source>
</evidence>
<evidence type="ECO:0000256" key="4">
    <source>
        <dbReference type="ARBA" id="ARBA00022825"/>
    </source>
</evidence>
<evidence type="ECO:0000313" key="6">
    <source>
        <dbReference type="Proteomes" id="UP001597347"/>
    </source>
</evidence>
<organism evidence="5 6">
    <name type="scientific">Amnibacterium endophyticum</name>
    <dbReference type="NCBI Taxonomy" id="2109337"/>
    <lineage>
        <taxon>Bacteria</taxon>
        <taxon>Bacillati</taxon>
        <taxon>Actinomycetota</taxon>
        <taxon>Actinomycetes</taxon>
        <taxon>Micrococcales</taxon>
        <taxon>Microbacteriaceae</taxon>
        <taxon>Amnibacterium</taxon>
    </lineage>
</organism>
<dbReference type="EMBL" id="JBHUEA010000033">
    <property type="protein sequence ID" value="MFD1722941.1"/>
    <property type="molecule type" value="Genomic_DNA"/>
</dbReference>
<sequence>MRLYLSSYKLGDHPEALSGMVRGERHGLVIANALDGLDEARRHGDTEREIEELAQLGLVAHDFDLREHDPASIVHDFGEPDFLWVRGGNVFTLRAAMAKSGIDSVIVDGLRRDAFVYSGYSAGGCVLAPSLAGLELVDSVEEAAATYPEITFDGLNILDRPVLPHLSSPDHPETAAVTEEAAHYDRLNQPYWALSDGQALVVDGSTQTVI</sequence>
<comment type="caution">
    <text evidence="5">The sequence shown here is derived from an EMBL/GenBank/DDBJ whole genome shotgun (WGS) entry which is preliminary data.</text>
</comment>
<dbReference type="Gene3D" id="3.40.50.880">
    <property type="match status" value="1"/>
</dbReference>
<dbReference type="SUPFAM" id="SSF52317">
    <property type="entry name" value="Class I glutamine amidotransferase-like"/>
    <property type="match status" value="1"/>
</dbReference>
<evidence type="ECO:0000256" key="1">
    <source>
        <dbReference type="ARBA" id="ARBA00006534"/>
    </source>
</evidence>
<proteinExistence type="inferred from homology"/>
<keyword evidence="2" id="KW-0645">Protease</keyword>
<keyword evidence="4" id="KW-0720">Serine protease</keyword>
<accession>A0ABW4LHW8</accession>
<reference evidence="6" key="1">
    <citation type="journal article" date="2019" name="Int. J. Syst. Evol. Microbiol.">
        <title>The Global Catalogue of Microorganisms (GCM) 10K type strain sequencing project: providing services to taxonomists for standard genome sequencing and annotation.</title>
        <authorList>
            <consortium name="The Broad Institute Genomics Platform"/>
            <consortium name="The Broad Institute Genome Sequencing Center for Infectious Disease"/>
            <person name="Wu L."/>
            <person name="Ma J."/>
        </authorList>
    </citation>
    <scope>NUCLEOTIDE SEQUENCE [LARGE SCALE GENOMIC DNA]</scope>
    <source>
        <strain evidence="6">CGMCC 1.12471</strain>
    </source>
</reference>